<dbReference type="InterPro" id="IPR015421">
    <property type="entry name" value="PyrdxlP-dep_Trfase_major"/>
</dbReference>
<gene>
    <name evidence="7" type="ORF">EV186_102205</name>
</gene>
<comment type="catalytic activity">
    <reaction evidence="4">
        <text>(sulfur carrier)-H + L-cysteine = (sulfur carrier)-SH + L-alanine</text>
        <dbReference type="Rhea" id="RHEA:43892"/>
        <dbReference type="Rhea" id="RHEA-COMP:14737"/>
        <dbReference type="Rhea" id="RHEA-COMP:14739"/>
        <dbReference type="ChEBI" id="CHEBI:29917"/>
        <dbReference type="ChEBI" id="CHEBI:35235"/>
        <dbReference type="ChEBI" id="CHEBI:57972"/>
        <dbReference type="ChEBI" id="CHEBI:64428"/>
        <dbReference type="EC" id="2.8.1.7"/>
    </reaction>
</comment>
<evidence type="ECO:0000256" key="5">
    <source>
        <dbReference type="RuleBase" id="RU004504"/>
    </source>
</evidence>
<dbReference type="OrthoDB" id="250246at2"/>
<evidence type="ECO:0000256" key="4">
    <source>
        <dbReference type="ARBA" id="ARBA00050776"/>
    </source>
</evidence>
<evidence type="ECO:0000256" key="2">
    <source>
        <dbReference type="ARBA" id="ARBA00010447"/>
    </source>
</evidence>
<dbReference type="EMBL" id="SNXZ01000002">
    <property type="protein sequence ID" value="TDQ00344.1"/>
    <property type="molecule type" value="Genomic_DNA"/>
</dbReference>
<dbReference type="PANTHER" id="PTHR43586:SF8">
    <property type="entry name" value="CYSTEINE DESULFURASE 1, CHLOROPLASTIC"/>
    <property type="match status" value="1"/>
</dbReference>
<proteinExistence type="inferred from homology"/>
<accession>A0A4R6SFJ1</accession>
<dbReference type="Gene3D" id="3.90.1150.10">
    <property type="entry name" value="Aspartate Aminotransferase, domain 1"/>
    <property type="match status" value="1"/>
</dbReference>
<comment type="caution">
    <text evidence="7">The sequence shown here is derived from an EMBL/GenBank/DDBJ whole genome shotgun (WGS) entry which is preliminary data.</text>
</comment>
<dbReference type="InterPro" id="IPR015424">
    <property type="entry name" value="PyrdxlP-dep_Trfase"/>
</dbReference>
<reference evidence="7 8" key="1">
    <citation type="submission" date="2019-03" db="EMBL/GenBank/DDBJ databases">
        <title>Genomic Encyclopedia of Type Strains, Phase IV (KMG-IV): sequencing the most valuable type-strain genomes for metagenomic binning, comparative biology and taxonomic classification.</title>
        <authorList>
            <person name="Goeker M."/>
        </authorList>
    </citation>
    <scope>NUCLEOTIDE SEQUENCE [LARGE SCALE GENOMIC DNA]</scope>
    <source>
        <strain evidence="7 8">DSM 45361</strain>
    </source>
</reference>
<feature type="domain" description="Aminotransferase class V" evidence="6">
    <location>
        <begin position="80"/>
        <end position="380"/>
    </location>
</feature>
<evidence type="ECO:0000256" key="3">
    <source>
        <dbReference type="ARBA" id="ARBA00022898"/>
    </source>
</evidence>
<sequence length="415" mass="44938">MSEIATASPADAEKFDANDWSSVRRQFSLTPEYAHFSAFMLASHPAPVRAAVAHVEQVLDERPQDYGLGMHDLRHGALARQALTTYTGGTADQIALTDSATMGLGLLYGGFELHEGDEVLTTEHEFYSTRESIRLRARRDKISVRTVRLYDDPATVSADAMIGKLVEAIGPRTKLIALTWVHSSTGVKLPLREICDAVEVVNMPRSDNDRVLVAVDGVHGFAVEDAIVADLHCDFFVTSTHKWLFGPRGTGFVWAQPDTWRRVRPIVPSFSKSALVREMAGKIPAGPPGELNSPGGYHSYSARWAVPAAVEFHSGIGLPRIAEYTKAQATQLKAGLAELPHVRVATPADPALSSGIVCCSIDGVSAEEAAERLLREHGISAGATPYRDSLLRIGPSMVTTPEEVDRAVRAIAALR</sequence>
<comment type="cofactor">
    <cofactor evidence="1 5">
        <name>pyridoxal 5'-phosphate</name>
        <dbReference type="ChEBI" id="CHEBI:597326"/>
    </cofactor>
</comment>
<keyword evidence="8" id="KW-1185">Reference proteome</keyword>
<dbReference type="SUPFAM" id="SSF53383">
    <property type="entry name" value="PLP-dependent transferases"/>
    <property type="match status" value="1"/>
</dbReference>
<evidence type="ECO:0000256" key="1">
    <source>
        <dbReference type="ARBA" id="ARBA00001933"/>
    </source>
</evidence>
<dbReference type="PROSITE" id="PS00595">
    <property type="entry name" value="AA_TRANSFER_CLASS_5"/>
    <property type="match status" value="1"/>
</dbReference>
<dbReference type="InterPro" id="IPR015422">
    <property type="entry name" value="PyrdxlP-dep_Trfase_small"/>
</dbReference>
<keyword evidence="3" id="KW-0663">Pyridoxal phosphate</keyword>
<dbReference type="GO" id="GO:0016829">
    <property type="term" value="F:lyase activity"/>
    <property type="evidence" value="ECO:0007669"/>
    <property type="project" value="UniProtKB-KW"/>
</dbReference>
<dbReference type="Pfam" id="PF00266">
    <property type="entry name" value="Aminotran_5"/>
    <property type="match status" value="1"/>
</dbReference>
<organism evidence="7 8">
    <name type="scientific">Labedaea rhizosphaerae</name>
    <dbReference type="NCBI Taxonomy" id="598644"/>
    <lineage>
        <taxon>Bacteria</taxon>
        <taxon>Bacillati</taxon>
        <taxon>Actinomycetota</taxon>
        <taxon>Actinomycetes</taxon>
        <taxon>Pseudonocardiales</taxon>
        <taxon>Pseudonocardiaceae</taxon>
        <taxon>Labedaea</taxon>
    </lineage>
</organism>
<dbReference type="InterPro" id="IPR020578">
    <property type="entry name" value="Aminotrans_V_PyrdxlP_BS"/>
</dbReference>
<evidence type="ECO:0000259" key="6">
    <source>
        <dbReference type="Pfam" id="PF00266"/>
    </source>
</evidence>
<comment type="similarity">
    <text evidence="2">Belongs to the class-V pyridoxal-phosphate-dependent aminotransferase family. Csd subfamily.</text>
</comment>
<dbReference type="InterPro" id="IPR000192">
    <property type="entry name" value="Aminotrans_V_dom"/>
</dbReference>
<dbReference type="GO" id="GO:0031071">
    <property type="term" value="F:cysteine desulfurase activity"/>
    <property type="evidence" value="ECO:0007669"/>
    <property type="project" value="UniProtKB-EC"/>
</dbReference>
<evidence type="ECO:0000313" key="7">
    <source>
        <dbReference type="EMBL" id="TDQ00344.1"/>
    </source>
</evidence>
<dbReference type="PANTHER" id="PTHR43586">
    <property type="entry name" value="CYSTEINE DESULFURASE"/>
    <property type="match status" value="1"/>
</dbReference>
<keyword evidence="7" id="KW-0456">Lyase</keyword>
<dbReference type="Proteomes" id="UP000295444">
    <property type="component" value="Unassembled WGS sequence"/>
</dbReference>
<dbReference type="Gene3D" id="3.40.640.10">
    <property type="entry name" value="Type I PLP-dependent aspartate aminotransferase-like (Major domain)"/>
    <property type="match status" value="1"/>
</dbReference>
<protein>
    <submittedName>
        <fullName evidence="7">Selenocysteine lyase/cysteine desulfurase</fullName>
    </submittedName>
</protein>
<dbReference type="RefSeq" id="WP_133849073.1">
    <property type="nucleotide sequence ID" value="NZ_SNXZ01000002.1"/>
</dbReference>
<dbReference type="AlphaFoldDB" id="A0A4R6SFJ1"/>
<evidence type="ECO:0000313" key="8">
    <source>
        <dbReference type="Proteomes" id="UP000295444"/>
    </source>
</evidence>
<name>A0A4R6SFJ1_LABRH</name>